<keyword evidence="8" id="KW-0067">ATP-binding</keyword>
<dbReference type="FunFam" id="3.40.50.720:FF:000125">
    <property type="entry name" value="tRNA threonylcarbamoyladenosine dehydratase 2-like"/>
    <property type="match status" value="1"/>
</dbReference>
<dbReference type="AlphaFoldDB" id="A0A8H3HC75"/>
<name>A0A8H3HC75_9AGAM</name>
<dbReference type="Pfam" id="PF00899">
    <property type="entry name" value="ThiF"/>
    <property type="match status" value="1"/>
</dbReference>
<evidence type="ECO:0000256" key="2">
    <source>
        <dbReference type="ARBA" id="ARBA00004294"/>
    </source>
</evidence>
<feature type="domain" description="THIF-type NAD/FAD binding fold" evidence="13">
    <location>
        <begin position="95"/>
        <end position="350"/>
    </location>
</feature>
<dbReference type="InterPro" id="IPR035985">
    <property type="entry name" value="Ubiquitin-activating_enz"/>
</dbReference>
<dbReference type="SUPFAM" id="SSF69572">
    <property type="entry name" value="Activating enzymes of the ubiquitin-like proteins"/>
    <property type="match status" value="1"/>
</dbReference>
<evidence type="ECO:0000256" key="10">
    <source>
        <dbReference type="ARBA" id="ARBA00023128"/>
    </source>
</evidence>
<dbReference type="Gene3D" id="3.40.50.720">
    <property type="entry name" value="NAD(P)-binding Rossmann-like Domain"/>
    <property type="match status" value="1"/>
</dbReference>
<dbReference type="PANTHER" id="PTHR43267:SF2">
    <property type="entry name" value="TRNA THREONYLCARBAMOYLADENOSINE DEHYDRATASE 1-RELATED"/>
    <property type="match status" value="1"/>
</dbReference>
<comment type="caution">
    <text evidence="14">The sequence shown here is derived from an EMBL/GenBank/DDBJ whole genome shotgun (WGS) entry which is preliminary data.</text>
</comment>
<evidence type="ECO:0000256" key="3">
    <source>
        <dbReference type="ARBA" id="ARBA00009919"/>
    </source>
</evidence>
<dbReference type="GO" id="GO:0061504">
    <property type="term" value="P:cyclic threonylcarbamoyladenosine biosynthetic process"/>
    <property type="evidence" value="ECO:0007669"/>
    <property type="project" value="TreeGrafter"/>
</dbReference>
<dbReference type="InterPro" id="IPR000594">
    <property type="entry name" value="ThiF_NAD_FAD-bd"/>
</dbReference>
<dbReference type="Proteomes" id="UP000663831">
    <property type="component" value="Unassembled WGS sequence"/>
</dbReference>
<evidence type="ECO:0000256" key="1">
    <source>
        <dbReference type="ARBA" id="ARBA00004225"/>
    </source>
</evidence>
<evidence type="ECO:0000256" key="6">
    <source>
        <dbReference type="ARBA" id="ARBA00022741"/>
    </source>
</evidence>
<evidence type="ECO:0000256" key="4">
    <source>
        <dbReference type="ARBA" id="ARBA00022598"/>
    </source>
</evidence>
<evidence type="ECO:0000259" key="13">
    <source>
        <dbReference type="Pfam" id="PF00899"/>
    </source>
</evidence>
<accession>A0A8H3HC75</accession>
<evidence type="ECO:0000256" key="7">
    <source>
        <dbReference type="ARBA" id="ARBA00022787"/>
    </source>
</evidence>
<dbReference type="GO" id="GO:0061503">
    <property type="term" value="F:tRNA threonylcarbamoyladenosine dehydratase"/>
    <property type="evidence" value="ECO:0007669"/>
    <property type="project" value="TreeGrafter"/>
</dbReference>
<dbReference type="PANTHER" id="PTHR43267">
    <property type="entry name" value="TRNA THREONYLCARBAMOYLADENOSINE DEHYDRATASE"/>
    <property type="match status" value="1"/>
</dbReference>
<dbReference type="OrthoDB" id="10265862at2759"/>
<keyword evidence="5" id="KW-0812">Transmembrane</keyword>
<dbReference type="InterPro" id="IPR045886">
    <property type="entry name" value="ThiF/MoeB/HesA"/>
</dbReference>
<keyword evidence="11" id="KW-0472">Membrane</keyword>
<evidence type="ECO:0000256" key="12">
    <source>
        <dbReference type="ARBA" id="ARBA00060084"/>
    </source>
</evidence>
<keyword evidence="9" id="KW-1133">Transmembrane helix</keyword>
<dbReference type="EMBL" id="CAJMWV010004298">
    <property type="protein sequence ID" value="CAE6496493.1"/>
    <property type="molecule type" value="Genomic_DNA"/>
</dbReference>
<evidence type="ECO:0000256" key="9">
    <source>
        <dbReference type="ARBA" id="ARBA00022989"/>
    </source>
</evidence>
<evidence type="ECO:0000256" key="5">
    <source>
        <dbReference type="ARBA" id="ARBA00022692"/>
    </source>
</evidence>
<comment type="similarity">
    <text evidence="3">Belongs to the HesA/MoeB/ThiF family.</text>
</comment>
<reference evidence="14" key="1">
    <citation type="submission" date="2021-01" db="EMBL/GenBank/DDBJ databases">
        <authorList>
            <person name="Kaushik A."/>
        </authorList>
    </citation>
    <scope>NUCLEOTIDE SEQUENCE</scope>
    <source>
        <strain evidence="14">AG3-1AP</strain>
    </source>
</reference>
<keyword evidence="4" id="KW-0436">Ligase</keyword>
<evidence type="ECO:0000256" key="11">
    <source>
        <dbReference type="ARBA" id="ARBA00023136"/>
    </source>
</evidence>
<proteinExistence type="inferred from homology"/>
<evidence type="ECO:0000313" key="15">
    <source>
        <dbReference type="Proteomes" id="UP000663831"/>
    </source>
</evidence>
<dbReference type="CDD" id="cd00755">
    <property type="entry name" value="YgdL_like"/>
    <property type="match status" value="1"/>
</dbReference>
<organism evidence="14 15">
    <name type="scientific">Rhizoctonia solani</name>
    <dbReference type="NCBI Taxonomy" id="456999"/>
    <lineage>
        <taxon>Eukaryota</taxon>
        <taxon>Fungi</taxon>
        <taxon>Dikarya</taxon>
        <taxon>Basidiomycota</taxon>
        <taxon>Agaricomycotina</taxon>
        <taxon>Agaricomycetes</taxon>
        <taxon>Cantharellales</taxon>
        <taxon>Ceratobasidiaceae</taxon>
        <taxon>Rhizoctonia</taxon>
    </lineage>
</organism>
<protein>
    <recommendedName>
        <fullName evidence="13">THIF-type NAD/FAD binding fold domain-containing protein</fullName>
    </recommendedName>
</protein>
<keyword evidence="6" id="KW-0547">Nucleotide-binding</keyword>
<evidence type="ECO:0000313" key="14">
    <source>
        <dbReference type="EMBL" id="CAE6496493.1"/>
    </source>
</evidence>
<dbReference type="GO" id="GO:0005524">
    <property type="term" value="F:ATP binding"/>
    <property type="evidence" value="ECO:0007669"/>
    <property type="project" value="UniProtKB-KW"/>
</dbReference>
<sequence>MSSTWLKSENARLAATAVAASALTLLSVTAYQSAMKQKRRDLLQKEVKDALAMTPPEPELRTISQFSGRDLMLDASRPDVTNRRYDETIVKEMLARNYAFFGEEAMNRVRGGRVVVVGCGGVGSWAAVMLMRSGVSHIRLVDFDMVTLSSLNRHAVATLADVGVPKVTACKRFFEMVAPWVEVDARVELWKLGSRGEDLLEWGDSPVDWVIDAIDNLTTKVQLLRYCKLRNIKVFASMGAGTKCDPTRIQISQEFSDISNTFEDPLARSVRRRLRLESIESGIPVVYSTEKPGDVKLLPLPQEEYEKGNVHELGAFDDFRVRILPVLGPLPALFGLHIATYIVCDIAGKPIPNPLPVKNRGKLYEKLARDLLNRENQLAGGGIAKLPMSEQDVAYVFEDLHRGRSTIPPHPVLTRPQLSRWNSKEPLTTVNCVVLSHQEVQLLQDHGGMGEEVVNKGLWPSEALEVVRARQKEANRVARWEL</sequence>
<comment type="function">
    <text evidence="12">Catalyzes the ATP-dependent dehydration of threonylcarbamoyladenosine at position 37 (t(6)A37) to form cyclic t(6)A37 (ct(6)A37) in tRNAs that read codons beginning with adenine.</text>
</comment>
<dbReference type="GO" id="GO:0005741">
    <property type="term" value="C:mitochondrial outer membrane"/>
    <property type="evidence" value="ECO:0007669"/>
    <property type="project" value="UniProtKB-SubCell"/>
</dbReference>
<keyword evidence="10" id="KW-0496">Mitochondrion</keyword>
<gene>
    <name evidence="14" type="ORF">RDB_LOCUS114424</name>
</gene>
<dbReference type="GO" id="GO:0008641">
    <property type="term" value="F:ubiquitin-like modifier activating enzyme activity"/>
    <property type="evidence" value="ECO:0007669"/>
    <property type="project" value="InterPro"/>
</dbReference>
<comment type="subcellular location">
    <subcellularLocation>
        <location evidence="1">Mitochondrion membrane</location>
        <topology evidence="1">Multi-pass membrane protein</topology>
    </subcellularLocation>
    <subcellularLocation>
        <location evidence="2">Mitochondrion outer membrane</location>
    </subcellularLocation>
</comment>
<evidence type="ECO:0000256" key="8">
    <source>
        <dbReference type="ARBA" id="ARBA00022840"/>
    </source>
</evidence>
<keyword evidence="7" id="KW-1000">Mitochondrion outer membrane</keyword>